<gene>
    <name evidence="2" type="ORF">BD289DRAFT_39727</name>
</gene>
<accession>A0A2T3AIY8</accession>
<dbReference type="InParanoid" id="A0A2T3AIY8"/>
<evidence type="ECO:0000313" key="2">
    <source>
        <dbReference type="EMBL" id="PSR99424.1"/>
    </source>
</evidence>
<reference evidence="2 3" key="1">
    <citation type="journal article" date="2018" name="Mycol. Prog.">
        <title>Coniella lustricola, a new species from submerged detritus.</title>
        <authorList>
            <person name="Raudabaugh D.B."/>
            <person name="Iturriaga T."/>
            <person name="Carver A."/>
            <person name="Mondo S."/>
            <person name="Pangilinan J."/>
            <person name="Lipzen A."/>
            <person name="He G."/>
            <person name="Amirebrahimi M."/>
            <person name="Grigoriev I.V."/>
            <person name="Miller A.N."/>
        </authorList>
    </citation>
    <scope>NUCLEOTIDE SEQUENCE [LARGE SCALE GENOMIC DNA]</scope>
    <source>
        <strain evidence="2 3">B22-T-1</strain>
    </source>
</reference>
<organism evidence="2 3">
    <name type="scientific">Coniella lustricola</name>
    <dbReference type="NCBI Taxonomy" id="2025994"/>
    <lineage>
        <taxon>Eukaryota</taxon>
        <taxon>Fungi</taxon>
        <taxon>Dikarya</taxon>
        <taxon>Ascomycota</taxon>
        <taxon>Pezizomycotina</taxon>
        <taxon>Sordariomycetes</taxon>
        <taxon>Sordariomycetidae</taxon>
        <taxon>Diaporthales</taxon>
        <taxon>Schizoparmaceae</taxon>
        <taxon>Coniella</taxon>
    </lineage>
</organism>
<evidence type="ECO:0000256" key="1">
    <source>
        <dbReference type="SAM" id="MobiDB-lite"/>
    </source>
</evidence>
<protein>
    <submittedName>
        <fullName evidence="2">Uncharacterized protein</fullName>
    </submittedName>
</protein>
<feature type="compositionally biased region" description="Low complexity" evidence="1">
    <location>
        <begin position="62"/>
        <end position="75"/>
    </location>
</feature>
<dbReference type="AlphaFoldDB" id="A0A2T3AIY8"/>
<dbReference type="OrthoDB" id="5405791at2759"/>
<feature type="region of interest" description="Disordered" evidence="1">
    <location>
        <begin position="62"/>
        <end position="101"/>
    </location>
</feature>
<proteinExistence type="predicted"/>
<feature type="compositionally biased region" description="Basic and acidic residues" evidence="1">
    <location>
        <begin position="76"/>
        <end position="85"/>
    </location>
</feature>
<keyword evidence="3" id="KW-1185">Reference proteome</keyword>
<sequence length="251" mass="27469">MPDGSTCPKRCFGDKRFRSIQEHIRRAHPERYISGLSANEESFLRMTSGLVPAKHASQQTAITTTAQAAVTIPTTDRTDSGRRDSSLSTQAQKPADLSPVMPRRADSLTEAFEASTLRSSQPELSSPFEQPVWAAPMQQTTGTVAPEMLMTRELQPAPTDYTPFSFNPQPLQRIPAFQQAHFPNPPYSAMANATPALLDSDPTLSRDLFDSQSLYAPVQTLYGIDAGLKRLASEQASGADSRTKRQVLSSL</sequence>
<name>A0A2T3AIY8_9PEZI</name>
<dbReference type="Proteomes" id="UP000241462">
    <property type="component" value="Unassembled WGS sequence"/>
</dbReference>
<dbReference type="STRING" id="2025994.A0A2T3AIY8"/>
<evidence type="ECO:0000313" key="3">
    <source>
        <dbReference type="Proteomes" id="UP000241462"/>
    </source>
</evidence>
<dbReference type="EMBL" id="KZ678384">
    <property type="protein sequence ID" value="PSR99424.1"/>
    <property type="molecule type" value="Genomic_DNA"/>
</dbReference>